<name>A0ABS8SFN9_DATST</name>
<feature type="region of interest" description="Disordered" evidence="1">
    <location>
        <begin position="109"/>
        <end position="136"/>
    </location>
</feature>
<reference evidence="2 3" key="1">
    <citation type="journal article" date="2021" name="BMC Genomics">
        <title>Datura genome reveals duplications of psychoactive alkaloid biosynthetic genes and high mutation rate following tissue culture.</title>
        <authorList>
            <person name="Rajewski A."/>
            <person name="Carter-House D."/>
            <person name="Stajich J."/>
            <person name="Litt A."/>
        </authorList>
    </citation>
    <scope>NUCLEOTIDE SEQUENCE [LARGE SCALE GENOMIC DNA]</scope>
    <source>
        <strain evidence="2">AR-01</strain>
    </source>
</reference>
<dbReference type="InterPro" id="IPR049076">
    <property type="entry name" value="ACCA"/>
</dbReference>
<evidence type="ECO:0000313" key="2">
    <source>
        <dbReference type="EMBL" id="MCD7457694.1"/>
    </source>
</evidence>
<feature type="compositionally biased region" description="Basic and acidic residues" evidence="1">
    <location>
        <begin position="121"/>
        <end position="136"/>
    </location>
</feature>
<sequence>MIETYENYYCVKICIQEFSFHRKLGELVLVLALRRQSLALKLDNYDESGPSRGFSEDGLGVENLSGSGAIASAYSRAYHETFTLTYVARRSCRHRVLILLALAPGAIPSHGEAESSGFPITERDGTKVKTPKDKGK</sequence>
<evidence type="ECO:0000256" key="1">
    <source>
        <dbReference type="SAM" id="MobiDB-lite"/>
    </source>
</evidence>
<comment type="caution">
    <text evidence="2">The sequence shown here is derived from an EMBL/GenBank/DDBJ whole genome shotgun (WGS) entry which is preliminary data.</text>
</comment>
<accession>A0ABS8SFN9</accession>
<keyword evidence="3" id="KW-1185">Reference proteome</keyword>
<evidence type="ECO:0000313" key="3">
    <source>
        <dbReference type="Proteomes" id="UP000823775"/>
    </source>
</evidence>
<dbReference type="PANTHER" id="PTHR45728">
    <property type="entry name" value="ACETYL-COA CARBOXYLASE, ISOFORM A"/>
    <property type="match status" value="1"/>
</dbReference>
<organism evidence="2 3">
    <name type="scientific">Datura stramonium</name>
    <name type="common">Jimsonweed</name>
    <name type="synonym">Common thornapple</name>
    <dbReference type="NCBI Taxonomy" id="4076"/>
    <lineage>
        <taxon>Eukaryota</taxon>
        <taxon>Viridiplantae</taxon>
        <taxon>Streptophyta</taxon>
        <taxon>Embryophyta</taxon>
        <taxon>Tracheophyta</taxon>
        <taxon>Spermatophyta</taxon>
        <taxon>Magnoliopsida</taxon>
        <taxon>eudicotyledons</taxon>
        <taxon>Gunneridae</taxon>
        <taxon>Pentapetalae</taxon>
        <taxon>asterids</taxon>
        <taxon>lamiids</taxon>
        <taxon>Solanales</taxon>
        <taxon>Solanaceae</taxon>
        <taxon>Solanoideae</taxon>
        <taxon>Datureae</taxon>
        <taxon>Datura</taxon>
    </lineage>
</organism>
<dbReference type="Proteomes" id="UP000823775">
    <property type="component" value="Unassembled WGS sequence"/>
</dbReference>
<proteinExistence type="predicted"/>
<dbReference type="PANTHER" id="PTHR45728:SF3">
    <property type="entry name" value="ACETYL-COA CARBOXYLASE"/>
    <property type="match status" value="1"/>
</dbReference>
<dbReference type="EMBL" id="JACEIK010000472">
    <property type="protein sequence ID" value="MCD7457694.1"/>
    <property type="molecule type" value="Genomic_DNA"/>
</dbReference>
<gene>
    <name evidence="2" type="primary">ACC-1_2</name>
    <name evidence="2" type="ORF">HAX54_035901</name>
</gene>
<protein>
    <submittedName>
        <fullName evidence="2">Acetyl-CoA Carboxylase</fullName>
    </submittedName>
</protein>